<dbReference type="Gene3D" id="3.40.140.10">
    <property type="entry name" value="Cytidine Deaminase, domain 2"/>
    <property type="match status" value="1"/>
</dbReference>
<organism evidence="1 2">
    <name type="scientific">Streptomyces melanosporofaciens</name>
    <dbReference type="NCBI Taxonomy" id="67327"/>
    <lineage>
        <taxon>Bacteria</taxon>
        <taxon>Bacillati</taxon>
        <taxon>Actinomycetota</taxon>
        <taxon>Actinomycetes</taxon>
        <taxon>Kitasatosporales</taxon>
        <taxon>Streptomycetaceae</taxon>
        <taxon>Streptomyces</taxon>
        <taxon>Streptomyces violaceusniger group</taxon>
    </lineage>
</organism>
<dbReference type="EMBL" id="FNST01000002">
    <property type="protein sequence ID" value="SED22116.1"/>
    <property type="molecule type" value="Genomic_DNA"/>
</dbReference>
<dbReference type="Proteomes" id="UP000198609">
    <property type="component" value="Unassembled WGS sequence"/>
</dbReference>
<proteinExistence type="predicted"/>
<dbReference type="AlphaFoldDB" id="A0A1H4YVF6"/>
<accession>A0A1H4YVF6</accession>
<evidence type="ECO:0000313" key="1">
    <source>
        <dbReference type="EMBL" id="SED22116.1"/>
    </source>
</evidence>
<protein>
    <recommendedName>
        <fullName evidence="3">JAB domain-containing protein</fullName>
    </recommendedName>
</protein>
<name>A0A1H4YVF6_STRMJ</name>
<sequence>MRATHLGEGCTVLIEDQALDEFLEVAVGEYQRITSETPLPCFALLVGSADHATFTVERVAFGRNARTTDPAARREFTESIVPLFGPAYENETRGWWIDSHDLLRASREAEADGLEILGSVHMHPDWHRIGPPEERKLILSERPTPMDQHVFGNTGWPVNLICYLERRGDVMYHALAAWAPPPPANPHQPCAELPLRIRTNAVVAV</sequence>
<dbReference type="RefSeq" id="WP_093467805.1">
    <property type="nucleotide sequence ID" value="NZ_FNST01000002.1"/>
</dbReference>
<evidence type="ECO:0000313" key="2">
    <source>
        <dbReference type="Proteomes" id="UP000198609"/>
    </source>
</evidence>
<dbReference type="SUPFAM" id="SSF102712">
    <property type="entry name" value="JAB1/MPN domain"/>
    <property type="match status" value="1"/>
</dbReference>
<keyword evidence="2" id="KW-1185">Reference proteome</keyword>
<evidence type="ECO:0008006" key="3">
    <source>
        <dbReference type="Google" id="ProtNLM"/>
    </source>
</evidence>
<reference evidence="2" key="1">
    <citation type="submission" date="2016-10" db="EMBL/GenBank/DDBJ databases">
        <authorList>
            <person name="Varghese N."/>
            <person name="Submissions S."/>
        </authorList>
    </citation>
    <scope>NUCLEOTIDE SEQUENCE [LARGE SCALE GENOMIC DNA]</scope>
    <source>
        <strain evidence="2">DSM 40318</strain>
    </source>
</reference>
<gene>
    <name evidence="1" type="ORF">SAMN04490356_7491</name>
</gene>